<protein>
    <submittedName>
        <fullName evidence="1">Uncharacterized protein</fullName>
    </submittedName>
</protein>
<evidence type="ECO:0000313" key="1">
    <source>
        <dbReference type="EMBL" id="VEH65673.1"/>
    </source>
</evidence>
<dbReference type="AlphaFoldDB" id="A0A3S4VCI5"/>
<reference evidence="1 2" key="1">
    <citation type="submission" date="2018-12" db="EMBL/GenBank/DDBJ databases">
        <authorList>
            <consortium name="Pathogen Informatics"/>
        </authorList>
    </citation>
    <scope>NUCLEOTIDE SEQUENCE [LARGE SCALE GENOMIC DNA]</scope>
    <source>
        <strain evidence="1 2">NCTC8284</strain>
    </source>
</reference>
<sequence length="74" mass="8542">MRVLLHTPRKQIEMKASSHLSVDLNVDLFNPILDILQDHKIHSVKDIVEALKDHFNEMDIFTVLAILAGKIIWL</sequence>
<dbReference type="EMBL" id="LR134405">
    <property type="protein sequence ID" value="VEH65673.1"/>
    <property type="molecule type" value="Genomic_DNA"/>
</dbReference>
<accession>A0A3S4VCI5</accession>
<proteinExistence type="predicted"/>
<gene>
    <name evidence="1" type="ORF">NCTC8284_00818</name>
</gene>
<dbReference type="KEGG" id="rpne:NCTC8284_00818"/>
<evidence type="ECO:0000313" key="2">
    <source>
        <dbReference type="Proteomes" id="UP000278733"/>
    </source>
</evidence>
<organism evidence="1 2">
    <name type="scientific">Rodentibacter pneumotropicus</name>
    <dbReference type="NCBI Taxonomy" id="758"/>
    <lineage>
        <taxon>Bacteria</taxon>
        <taxon>Pseudomonadati</taxon>
        <taxon>Pseudomonadota</taxon>
        <taxon>Gammaproteobacteria</taxon>
        <taxon>Pasteurellales</taxon>
        <taxon>Pasteurellaceae</taxon>
        <taxon>Rodentibacter</taxon>
    </lineage>
</organism>
<name>A0A3S4VCI5_9PAST</name>
<dbReference type="Proteomes" id="UP000278733">
    <property type="component" value="Chromosome"/>
</dbReference>